<dbReference type="PANTHER" id="PTHR11829:SF380">
    <property type="entry name" value="PROTEIN FORK HEAD"/>
    <property type="match status" value="1"/>
</dbReference>
<dbReference type="InterPro" id="IPR036388">
    <property type="entry name" value="WH-like_DNA-bd_sf"/>
</dbReference>
<evidence type="ECO:0000313" key="10">
    <source>
        <dbReference type="Proteomes" id="UP001066276"/>
    </source>
</evidence>
<keyword evidence="5 6" id="KW-0539">Nucleus</keyword>
<evidence type="ECO:0000256" key="2">
    <source>
        <dbReference type="ARBA" id="ARBA00023015"/>
    </source>
</evidence>
<dbReference type="AlphaFoldDB" id="A0AAV7MYH3"/>
<proteinExistence type="predicted"/>
<comment type="caution">
    <text evidence="9">The sequence shown here is derived from an EMBL/GenBank/DDBJ whole genome shotgun (WGS) entry which is preliminary data.</text>
</comment>
<dbReference type="PRINTS" id="PR00053">
    <property type="entry name" value="FORKHEAD"/>
</dbReference>
<feature type="compositionally biased region" description="Polar residues" evidence="7">
    <location>
        <begin position="244"/>
        <end position="256"/>
    </location>
</feature>
<dbReference type="EMBL" id="JANPWB010000013">
    <property type="protein sequence ID" value="KAJ1106018.1"/>
    <property type="molecule type" value="Genomic_DNA"/>
</dbReference>
<dbReference type="Gene3D" id="1.10.10.10">
    <property type="entry name" value="Winged helix-like DNA-binding domain superfamily/Winged helix DNA-binding domain"/>
    <property type="match status" value="1"/>
</dbReference>
<feature type="compositionally biased region" description="Polar residues" evidence="7">
    <location>
        <begin position="281"/>
        <end position="316"/>
    </location>
</feature>
<organism evidence="9 10">
    <name type="scientific">Pleurodeles waltl</name>
    <name type="common">Iberian ribbed newt</name>
    <dbReference type="NCBI Taxonomy" id="8319"/>
    <lineage>
        <taxon>Eukaryota</taxon>
        <taxon>Metazoa</taxon>
        <taxon>Chordata</taxon>
        <taxon>Craniata</taxon>
        <taxon>Vertebrata</taxon>
        <taxon>Euteleostomi</taxon>
        <taxon>Amphibia</taxon>
        <taxon>Batrachia</taxon>
        <taxon>Caudata</taxon>
        <taxon>Salamandroidea</taxon>
        <taxon>Salamandridae</taxon>
        <taxon>Pleurodelinae</taxon>
        <taxon>Pleurodeles</taxon>
    </lineage>
</organism>
<dbReference type="SUPFAM" id="SSF46785">
    <property type="entry name" value="Winged helix' DNA-binding domain"/>
    <property type="match status" value="1"/>
</dbReference>
<evidence type="ECO:0000256" key="3">
    <source>
        <dbReference type="ARBA" id="ARBA00023125"/>
    </source>
</evidence>
<keyword evidence="2" id="KW-0805">Transcription regulation</keyword>
<feature type="compositionally biased region" description="Basic and acidic residues" evidence="7">
    <location>
        <begin position="234"/>
        <end position="243"/>
    </location>
</feature>
<dbReference type="SMART" id="SM00339">
    <property type="entry name" value="FH"/>
    <property type="match status" value="1"/>
</dbReference>
<dbReference type="PROSITE" id="PS50039">
    <property type="entry name" value="FORK_HEAD_3"/>
    <property type="match status" value="1"/>
</dbReference>
<keyword evidence="10" id="KW-1185">Reference proteome</keyword>
<accession>A0AAV7MYH3</accession>
<dbReference type="GO" id="GO:0005634">
    <property type="term" value="C:nucleus"/>
    <property type="evidence" value="ECO:0007669"/>
    <property type="project" value="UniProtKB-SubCell"/>
</dbReference>
<dbReference type="Pfam" id="PF00250">
    <property type="entry name" value="Forkhead"/>
    <property type="match status" value="1"/>
</dbReference>
<dbReference type="FunFam" id="1.10.10.10:FF:000042">
    <property type="entry name" value="hepatocyte nuclear factor 3-beta"/>
    <property type="match status" value="1"/>
</dbReference>
<feature type="DNA-binding region" description="Fork-head" evidence="6">
    <location>
        <begin position="134"/>
        <end position="228"/>
    </location>
</feature>
<feature type="compositionally biased region" description="Low complexity" evidence="7">
    <location>
        <begin position="257"/>
        <end position="280"/>
    </location>
</feature>
<dbReference type="GO" id="GO:0001707">
    <property type="term" value="P:mesoderm formation"/>
    <property type="evidence" value="ECO:0007669"/>
    <property type="project" value="UniProtKB-ARBA"/>
</dbReference>
<dbReference type="Pfam" id="PF09354">
    <property type="entry name" value="HNF_C"/>
    <property type="match status" value="1"/>
</dbReference>
<feature type="domain" description="Fork-head" evidence="8">
    <location>
        <begin position="134"/>
        <end position="228"/>
    </location>
</feature>
<evidence type="ECO:0000313" key="9">
    <source>
        <dbReference type="EMBL" id="KAJ1106018.1"/>
    </source>
</evidence>
<comment type="subcellular location">
    <subcellularLocation>
        <location evidence="1 6">Nucleus</location>
    </subcellularLocation>
</comment>
<dbReference type="InterPro" id="IPR001766">
    <property type="entry name" value="Fork_head_dom"/>
</dbReference>
<feature type="region of interest" description="Disordered" evidence="7">
    <location>
        <begin position="234"/>
        <end position="324"/>
    </location>
</feature>
<dbReference type="GO" id="GO:0000978">
    <property type="term" value="F:RNA polymerase II cis-regulatory region sequence-specific DNA binding"/>
    <property type="evidence" value="ECO:0007669"/>
    <property type="project" value="TreeGrafter"/>
</dbReference>
<dbReference type="InterPro" id="IPR018533">
    <property type="entry name" value="Forkhead_box_C"/>
</dbReference>
<dbReference type="GO" id="GO:0030154">
    <property type="term" value="P:cell differentiation"/>
    <property type="evidence" value="ECO:0007669"/>
    <property type="project" value="TreeGrafter"/>
</dbReference>
<keyword evidence="3 6" id="KW-0238">DNA-binding</keyword>
<protein>
    <recommendedName>
        <fullName evidence="8">Fork-head domain-containing protein</fullName>
    </recommendedName>
</protein>
<evidence type="ECO:0000256" key="4">
    <source>
        <dbReference type="ARBA" id="ARBA00023163"/>
    </source>
</evidence>
<evidence type="ECO:0000256" key="1">
    <source>
        <dbReference type="ARBA" id="ARBA00004123"/>
    </source>
</evidence>
<reference evidence="9" key="1">
    <citation type="journal article" date="2022" name="bioRxiv">
        <title>Sequencing and chromosome-scale assembly of the giantPleurodeles waltlgenome.</title>
        <authorList>
            <person name="Brown T."/>
            <person name="Elewa A."/>
            <person name="Iarovenko S."/>
            <person name="Subramanian E."/>
            <person name="Araus A.J."/>
            <person name="Petzold A."/>
            <person name="Susuki M."/>
            <person name="Suzuki K.-i.T."/>
            <person name="Hayashi T."/>
            <person name="Toyoda A."/>
            <person name="Oliveira C."/>
            <person name="Osipova E."/>
            <person name="Leigh N.D."/>
            <person name="Simon A."/>
            <person name="Yun M.H."/>
        </authorList>
    </citation>
    <scope>NUCLEOTIDE SEQUENCE</scope>
    <source>
        <strain evidence="9">20211129_DDA</strain>
        <tissue evidence="9">Liver</tissue>
    </source>
</reference>
<dbReference type="Pfam" id="PF08430">
    <property type="entry name" value="Forkhead_N"/>
    <property type="match status" value="1"/>
</dbReference>
<dbReference type="GO" id="GO:0000981">
    <property type="term" value="F:DNA-binding transcription factor activity, RNA polymerase II-specific"/>
    <property type="evidence" value="ECO:0007669"/>
    <property type="project" value="TreeGrafter"/>
</dbReference>
<dbReference type="InterPro" id="IPR013638">
    <property type="entry name" value="Fork-head_N"/>
</dbReference>
<dbReference type="Proteomes" id="UP001066276">
    <property type="component" value="Chromosome 9"/>
</dbReference>
<name>A0AAV7MYH3_PLEWA</name>
<sequence>MLSGVKLENQEAMDWTHFYQDSEAYSGMHSMSSSLPSSSYMPGDIHAASAGMNYMNPGLASSVPGMPGGGSPVNSLAPSSLNISSPLSQPMNMAPQGSSSMAPYTSMNSLAYGQGGLDYQRDPRSYRRNYSHAKPPYSYISLITMAVQQSPSKMMTLNEIYQWITDLFPYYRQNQQRWQNSIRHSLSFNDCFVKVPRSPEKPGKGSYWALHPDSGNMFENGCYLRRQKRFKCERKTGPKRMQDENSSQQPSEATVKSSDSPAPSSDASSPMQSPGLSSSLEHSQVMISQQQTRMAASSPSLSPVSDQQHSPDQQMFHNLGPANDDFLSQLGAEAHIKPETLSLSHPFSITNLMSSEQQYHKMDIRQAQEHMMNYSSYGSVGTGDYHPMTVKPGLEMTTISSDSSSYYTNMYSRPLLSSL</sequence>
<dbReference type="InterPro" id="IPR036390">
    <property type="entry name" value="WH_DNA-bd_sf"/>
</dbReference>
<keyword evidence="4" id="KW-0804">Transcription</keyword>
<dbReference type="InterPro" id="IPR050211">
    <property type="entry name" value="FOX_domain-containing"/>
</dbReference>
<evidence type="ECO:0000256" key="7">
    <source>
        <dbReference type="SAM" id="MobiDB-lite"/>
    </source>
</evidence>
<evidence type="ECO:0000259" key="8">
    <source>
        <dbReference type="PROSITE" id="PS50039"/>
    </source>
</evidence>
<evidence type="ECO:0000256" key="6">
    <source>
        <dbReference type="PROSITE-ProRule" id="PRU00089"/>
    </source>
</evidence>
<gene>
    <name evidence="9" type="ORF">NDU88_003421</name>
</gene>
<dbReference type="InterPro" id="IPR030456">
    <property type="entry name" value="TF_fork_head_CS_2"/>
</dbReference>
<dbReference type="PROSITE" id="PS00658">
    <property type="entry name" value="FORK_HEAD_2"/>
    <property type="match status" value="1"/>
</dbReference>
<dbReference type="PANTHER" id="PTHR11829">
    <property type="entry name" value="FORKHEAD BOX PROTEIN"/>
    <property type="match status" value="1"/>
</dbReference>
<dbReference type="GO" id="GO:0019904">
    <property type="term" value="F:protein domain specific binding"/>
    <property type="evidence" value="ECO:0007669"/>
    <property type="project" value="InterPro"/>
</dbReference>
<evidence type="ECO:0000256" key="5">
    <source>
        <dbReference type="ARBA" id="ARBA00023242"/>
    </source>
</evidence>